<name>A0A4D6LMS7_VIGUN</name>
<dbReference type="EMBL" id="CP039348">
    <property type="protein sequence ID" value="QCD89334.1"/>
    <property type="molecule type" value="Genomic_DNA"/>
</dbReference>
<proteinExistence type="predicted"/>
<evidence type="ECO:0000256" key="1">
    <source>
        <dbReference type="SAM" id="MobiDB-lite"/>
    </source>
</evidence>
<feature type="compositionally biased region" description="Basic and acidic residues" evidence="1">
    <location>
        <begin position="21"/>
        <end position="43"/>
    </location>
</feature>
<sequence length="69" mass="7891">MAENSPLPLFELSLKRETSVLSEEQSHSGEKVSLKRKLAEPHNAHYSSSRLGENASLKRENFFRLSEDF</sequence>
<organism evidence="2 3">
    <name type="scientific">Vigna unguiculata</name>
    <name type="common">Cowpea</name>
    <dbReference type="NCBI Taxonomy" id="3917"/>
    <lineage>
        <taxon>Eukaryota</taxon>
        <taxon>Viridiplantae</taxon>
        <taxon>Streptophyta</taxon>
        <taxon>Embryophyta</taxon>
        <taxon>Tracheophyta</taxon>
        <taxon>Spermatophyta</taxon>
        <taxon>Magnoliopsida</taxon>
        <taxon>eudicotyledons</taxon>
        <taxon>Gunneridae</taxon>
        <taxon>Pentapetalae</taxon>
        <taxon>rosids</taxon>
        <taxon>fabids</taxon>
        <taxon>Fabales</taxon>
        <taxon>Fabaceae</taxon>
        <taxon>Papilionoideae</taxon>
        <taxon>50 kb inversion clade</taxon>
        <taxon>NPAAA clade</taxon>
        <taxon>indigoferoid/millettioid clade</taxon>
        <taxon>Phaseoleae</taxon>
        <taxon>Vigna</taxon>
    </lineage>
</organism>
<dbReference type="Proteomes" id="UP000501690">
    <property type="component" value="Linkage Group LG4"/>
</dbReference>
<evidence type="ECO:0000313" key="3">
    <source>
        <dbReference type="Proteomes" id="UP000501690"/>
    </source>
</evidence>
<dbReference type="AlphaFoldDB" id="A0A4D6LMS7"/>
<reference evidence="2 3" key="1">
    <citation type="submission" date="2019-04" db="EMBL/GenBank/DDBJ databases">
        <title>An improved genome assembly and genetic linkage map for asparagus bean, Vigna unguiculata ssp. sesquipedialis.</title>
        <authorList>
            <person name="Xia Q."/>
            <person name="Zhang R."/>
            <person name="Dong Y."/>
        </authorList>
    </citation>
    <scope>NUCLEOTIDE SEQUENCE [LARGE SCALE GENOMIC DNA]</scope>
    <source>
        <tissue evidence="2">Leaf</tissue>
    </source>
</reference>
<accession>A0A4D6LMS7</accession>
<gene>
    <name evidence="2" type="ORF">DEO72_LG4g278</name>
</gene>
<evidence type="ECO:0000313" key="2">
    <source>
        <dbReference type="EMBL" id="QCD89334.1"/>
    </source>
</evidence>
<protein>
    <submittedName>
        <fullName evidence="2">Uncharacterized protein</fullName>
    </submittedName>
</protein>
<feature type="region of interest" description="Disordered" evidence="1">
    <location>
        <begin position="21"/>
        <end position="52"/>
    </location>
</feature>
<keyword evidence="3" id="KW-1185">Reference proteome</keyword>